<dbReference type="PRINTS" id="PR01547">
    <property type="entry name" value="YEAST176DUF"/>
</dbReference>
<dbReference type="GO" id="GO:0009267">
    <property type="term" value="P:cellular response to starvation"/>
    <property type="evidence" value="ECO:0007669"/>
    <property type="project" value="TreeGrafter"/>
</dbReference>
<dbReference type="PANTHER" id="PTHR12848:SF16">
    <property type="entry name" value="REGULATORY-ASSOCIATED PROTEIN OF MTOR"/>
    <property type="match status" value="1"/>
</dbReference>
<dbReference type="STRING" id="742152.A0A2H3JCL8"/>
<dbReference type="Proteomes" id="UP000218811">
    <property type="component" value="Unassembled WGS sequence"/>
</dbReference>
<dbReference type="OrthoDB" id="10262360at2759"/>
<feature type="compositionally biased region" description="Polar residues" evidence="5">
    <location>
        <begin position="871"/>
        <end position="881"/>
    </location>
</feature>
<dbReference type="InterPro" id="IPR001680">
    <property type="entry name" value="WD40_rpt"/>
</dbReference>
<dbReference type="GO" id="GO:0030674">
    <property type="term" value="F:protein-macromolecule adaptor activity"/>
    <property type="evidence" value="ECO:0007669"/>
    <property type="project" value="TreeGrafter"/>
</dbReference>
<name>A0A2H3JCL8_WOLCO</name>
<evidence type="ECO:0000256" key="4">
    <source>
        <dbReference type="PROSITE-ProRule" id="PRU00221"/>
    </source>
</evidence>
<reference evidence="7 8" key="1">
    <citation type="journal article" date="2012" name="Science">
        <title>The Paleozoic origin of enzymatic lignin decomposition reconstructed from 31 fungal genomes.</title>
        <authorList>
            <person name="Floudas D."/>
            <person name="Binder M."/>
            <person name="Riley R."/>
            <person name="Barry K."/>
            <person name="Blanchette R.A."/>
            <person name="Henrissat B."/>
            <person name="Martinez A.T."/>
            <person name="Otillar R."/>
            <person name="Spatafora J.W."/>
            <person name="Yadav J.S."/>
            <person name="Aerts A."/>
            <person name="Benoit I."/>
            <person name="Boyd A."/>
            <person name="Carlson A."/>
            <person name="Copeland A."/>
            <person name="Coutinho P.M."/>
            <person name="de Vries R.P."/>
            <person name="Ferreira P."/>
            <person name="Findley K."/>
            <person name="Foster B."/>
            <person name="Gaskell J."/>
            <person name="Glotzer D."/>
            <person name="Gorecki P."/>
            <person name="Heitman J."/>
            <person name="Hesse C."/>
            <person name="Hori C."/>
            <person name="Igarashi K."/>
            <person name="Jurgens J.A."/>
            <person name="Kallen N."/>
            <person name="Kersten P."/>
            <person name="Kohler A."/>
            <person name="Kuees U."/>
            <person name="Kumar T.K.A."/>
            <person name="Kuo A."/>
            <person name="LaButti K."/>
            <person name="Larrondo L.F."/>
            <person name="Lindquist E."/>
            <person name="Ling A."/>
            <person name="Lombard V."/>
            <person name="Lucas S."/>
            <person name="Lundell T."/>
            <person name="Martin R."/>
            <person name="McLaughlin D.J."/>
            <person name="Morgenstern I."/>
            <person name="Morin E."/>
            <person name="Murat C."/>
            <person name="Nagy L.G."/>
            <person name="Nolan M."/>
            <person name="Ohm R.A."/>
            <person name="Patyshakuliyeva A."/>
            <person name="Rokas A."/>
            <person name="Ruiz-Duenas F.J."/>
            <person name="Sabat G."/>
            <person name="Salamov A."/>
            <person name="Samejima M."/>
            <person name="Schmutz J."/>
            <person name="Slot J.C."/>
            <person name="St John F."/>
            <person name="Stenlid J."/>
            <person name="Sun H."/>
            <person name="Sun S."/>
            <person name="Syed K."/>
            <person name="Tsang A."/>
            <person name="Wiebenga A."/>
            <person name="Young D."/>
            <person name="Pisabarro A."/>
            <person name="Eastwood D.C."/>
            <person name="Martin F."/>
            <person name="Cullen D."/>
            <person name="Grigoriev I.V."/>
            <person name="Hibbett D.S."/>
        </authorList>
    </citation>
    <scope>NUCLEOTIDE SEQUENCE [LARGE SCALE GENOMIC DNA]</scope>
    <source>
        <strain evidence="7 8">MD-104</strain>
    </source>
</reference>
<dbReference type="OMA" id="TEVCTND"/>
<dbReference type="Gene3D" id="1.25.10.10">
    <property type="entry name" value="Leucine-rich Repeat Variant"/>
    <property type="match status" value="1"/>
</dbReference>
<evidence type="ECO:0000259" key="6">
    <source>
        <dbReference type="SMART" id="SM01302"/>
    </source>
</evidence>
<dbReference type="SUPFAM" id="SSF50978">
    <property type="entry name" value="WD40 repeat-like"/>
    <property type="match status" value="1"/>
</dbReference>
<keyword evidence="2 4" id="KW-0853">WD repeat</keyword>
<comment type="similarity">
    <text evidence="1">Belongs to the WD repeat RAPTOR family.</text>
</comment>
<proteinExistence type="inferred from homology"/>
<evidence type="ECO:0000313" key="8">
    <source>
        <dbReference type="Proteomes" id="UP000218811"/>
    </source>
</evidence>
<dbReference type="InterPro" id="IPR011989">
    <property type="entry name" value="ARM-like"/>
</dbReference>
<keyword evidence="8" id="KW-1185">Reference proteome</keyword>
<dbReference type="SMART" id="SM01302">
    <property type="entry name" value="Raptor_N"/>
    <property type="match status" value="1"/>
</dbReference>
<dbReference type="GO" id="GO:0031929">
    <property type="term" value="P:TOR signaling"/>
    <property type="evidence" value="ECO:0007669"/>
    <property type="project" value="InterPro"/>
</dbReference>
<dbReference type="InterPro" id="IPR029347">
    <property type="entry name" value="Raptor_N"/>
</dbReference>
<evidence type="ECO:0000256" key="5">
    <source>
        <dbReference type="SAM" id="MobiDB-lite"/>
    </source>
</evidence>
<evidence type="ECO:0000256" key="2">
    <source>
        <dbReference type="ARBA" id="ARBA00022574"/>
    </source>
</evidence>
<evidence type="ECO:0000256" key="1">
    <source>
        <dbReference type="ARBA" id="ARBA00009257"/>
    </source>
</evidence>
<dbReference type="GO" id="GO:0031931">
    <property type="term" value="C:TORC1 complex"/>
    <property type="evidence" value="ECO:0007669"/>
    <property type="project" value="InterPro"/>
</dbReference>
<sequence>MIPWRATPSKLKTANAALVLCLNIDVDPPDIVKTNPGATLECWVDPHTLPTQKALDIIGMNLAHQFEGLSPKITFKPLLDPAYDDLRKYCHSLRKTAKDDAILFYYNGHGVPKPTPSGEMWCFNKEYTQYIPVSLQEVQSWLLSPCVYIWDCSAAGHLLQNFLTFAKRRDAEAQMNRGGHPEGTPPFSESIQLAACAADEQLPSCPELPADLFTSCLTSPIDMALRWFHMQNLLPGNITMDMVMQLPGDLKDRRTPLGELNWIFTAITDTIAWTTFPRDVFTRLYRSDLLVASLFRNFLLAERIMKNYHCTPHTYPPLPATNTHPLWASWDLAVDACLRQLPELLKYAKPGATAEGSLTARRSAVARSHQHPSAPPTEPPYTYVRSRFFGDQLTAFEVWISRGGSALTKRGPLSLPESNMDPQASLDVPNGDAAQASPTPDFSSDRHLVPRKPPDQLPIVLQVLLSQPHRLRALILLSQFVDLGPWAVHLVLTIGIFPYISRLLQAASPDLRPVLIFIWARIFAGDPSCQMELYNNQGYKYFAAVLAEQEVDAAIPNNSEHKAMCAFILSAIARDYPQGQHACWRERVFDACFERLGESDFLIRQWSALCIAQIWDANDEIKTYGVDMGTQDRLIALLTDDSTEVRSAALYALSTFMGASGSAKLDKLGGGGSGAQPQLEERLHLRMEVAVVTGATLAVKEDASPMVRKELLVLVSCLVKEWRGYFIVCAWIYWEQDRQWKERGGPDEDSVATQAVNEWLDSFEDDAYREENRVLLSSYFTIFVALLELSVDPYQEVATNAQTVVDYIMALLLESPFSRLESTTLKKPPATPPDTKYANGTRTRVPSLQSERSQQPPPSPSVGRPGIIRSDTVSSTLSNGVTNTIRRTSSFANALKNLAGNIAFPSMDDGRSSPKLTTGPTPGSGFDKLPDGVSRPPSPNLSYAQYTSPYSRPSTPPPSFHLQRPSPHPSPRASMEQNNEVQDYAPWDVMEALIEEDTQRLKARRRVAARHKHHHPHHPHHPGFDTALGSMSSPAGSTFSMDSSIILGLGTGVGVRDVLPLKSRFYDWCSEYFKEPQMRQPEAEEPGSIQYNYQVWRQQRNEQVNVTTRTQAEVAADCRWDRPVTTIHNGDLPLSMAFHAYDPHLVIANETDVITVWDWMKRKRLNKFFNGNPRGTCITSLHIVNQEVGGIILTAAADGVIRLYRNYDPAVSNGPVQMVSSFRGTSEVLQMQRGAGIITDWKQIGGTLLVGGDSRIIRAWDAHTESQVMDLNTNSESPLTAIISDDGLSSTFLAGFADGVVKLFDRRLDEEDAIVRSYNDHGSWIQKVKWYPAYDGHLDGRFFSASVDGEVKLWDIRGGDRAIQAWDMCPQGLSAFDVHDQAEVFATTSSIVPSSWRSQRTIVQSLTRPTSLSALTTTLTIPPSRDPLPPYVHRSSSLSFHPREMLYGVGLWDGSVRIMGCKLPA</sequence>
<dbReference type="InterPro" id="IPR004083">
    <property type="entry name" value="Raptor"/>
</dbReference>
<evidence type="ECO:0000256" key="3">
    <source>
        <dbReference type="ARBA" id="ARBA00022737"/>
    </source>
</evidence>
<feature type="region of interest" description="Disordered" evidence="5">
    <location>
        <begin position="410"/>
        <end position="448"/>
    </location>
</feature>
<dbReference type="EMBL" id="KB467831">
    <property type="protein sequence ID" value="PCH34424.1"/>
    <property type="molecule type" value="Genomic_DNA"/>
</dbReference>
<feature type="region of interest" description="Disordered" evidence="5">
    <location>
        <begin position="822"/>
        <end position="881"/>
    </location>
</feature>
<dbReference type="Gene3D" id="2.130.10.10">
    <property type="entry name" value="YVTN repeat-like/Quinoprotein amine dehydrogenase"/>
    <property type="match status" value="2"/>
</dbReference>
<protein>
    <recommendedName>
        <fullName evidence="6">Raptor N-terminal CASPase-like domain-containing protein</fullName>
    </recommendedName>
</protein>
<dbReference type="GO" id="GO:0010506">
    <property type="term" value="P:regulation of autophagy"/>
    <property type="evidence" value="ECO:0007669"/>
    <property type="project" value="TreeGrafter"/>
</dbReference>
<feature type="region of interest" description="Disordered" evidence="5">
    <location>
        <begin position="904"/>
        <end position="977"/>
    </location>
</feature>
<dbReference type="GO" id="GO:0005737">
    <property type="term" value="C:cytoplasm"/>
    <property type="evidence" value="ECO:0007669"/>
    <property type="project" value="TreeGrafter"/>
</dbReference>
<dbReference type="GO" id="GO:0030307">
    <property type="term" value="P:positive regulation of cell growth"/>
    <property type="evidence" value="ECO:0007669"/>
    <property type="project" value="TreeGrafter"/>
</dbReference>
<dbReference type="InterPro" id="IPR015943">
    <property type="entry name" value="WD40/YVTN_repeat-like_dom_sf"/>
</dbReference>
<dbReference type="PANTHER" id="PTHR12848">
    <property type="entry name" value="REGULATORY-ASSOCIATED PROTEIN OF MTOR"/>
    <property type="match status" value="1"/>
</dbReference>
<feature type="domain" description="Raptor N-terminal CASPase-like" evidence="6">
    <location>
        <begin position="10"/>
        <end position="163"/>
    </location>
</feature>
<feature type="repeat" description="WD" evidence="4">
    <location>
        <begin position="1318"/>
        <end position="1364"/>
    </location>
</feature>
<dbReference type="SMART" id="SM00320">
    <property type="entry name" value="WD40"/>
    <property type="match status" value="6"/>
</dbReference>
<dbReference type="GO" id="GO:0071230">
    <property type="term" value="P:cellular response to amino acid stimulus"/>
    <property type="evidence" value="ECO:0007669"/>
    <property type="project" value="TreeGrafter"/>
</dbReference>
<dbReference type="PROSITE" id="PS50082">
    <property type="entry name" value="WD_REPEATS_2"/>
    <property type="match status" value="1"/>
</dbReference>
<gene>
    <name evidence="7" type="ORF">WOLCODRAFT_130379</name>
</gene>
<keyword evidence="3" id="KW-0677">Repeat</keyword>
<dbReference type="SUPFAM" id="SSF48371">
    <property type="entry name" value="ARM repeat"/>
    <property type="match status" value="1"/>
</dbReference>
<evidence type="ECO:0000313" key="7">
    <source>
        <dbReference type="EMBL" id="PCH34424.1"/>
    </source>
</evidence>
<dbReference type="InterPro" id="IPR036322">
    <property type="entry name" value="WD40_repeat_dom_sf"/>
</dbReference>
<organism evidence="7 8">
    <name type="scientific">Wolfiporia cocos (strain MD-104)</name>
    <name type="common">Brown rot fungus</name>
    <dbReference type="NCBI Taxonomy" id="742152"/>
    <lineage>
        <taxon>Eukaryota</taxon>
        <taxon>Fungi</taxon>
        <taxon>Dikarya</taxon>
        <taxon>Basidiomycota</taxon>
        <taxon>Agaricomycotina</taxon>
        <taxon>Agaricomycetes</taxon>
        <taxon>Polyporales</taxon>
        <taxon>Phaeolaceae</taxon>
        <taxon>Wolfiporia</taxon>
    </lineage>
</organism>
<dbReference type="Pfam" id="PF14538">
    <property type="entry name" value="Raptor_N"/>
    <property type="match status" value="1"/>
</dbReference>
<feature type="region of interest" description="Disordered" evidence="5">
    <location>
        <begin position="358"/>
        <end position="381"/>
    </location>
</feature>
<dbReference type="InterPro" id="IPR016024">
    <property type="entry name" value="ARM-type_fold"/>
</dbReference>
<accession>A0A2H3JCL8</accession>